<proteinExistence type="predicted"/>
<sequence>MDIKYNFGVPRRHLSNRKGLTADIRPSLQQRQPEAGK</sequence>
<feature type="non-terminal residue" evidence="2">
    <location>
        <position position="37"/>
    </location>
</feature>
<comment type="caution">
    <text evidence="2">The sequence shown here is derived from an EMBL/GenBank/DDBJ whole genome shotgun (WGS) entry which is preliminary data.</text>
</comment>
<feature type="compositionally biased region" description="Polar residues" evidence="1">
    <location>
        <begin position="27"/>
        <end position="37"/>
    </location>
</feature>
<protein>
    <submittedName>
        <fullName evidence="2">Uncharacterized protein</fullName>
    </submittedName>
</protein>
<dbReference type="EMBL" id="LAZR01034336">
    <property type="protein sequence ID" value="KKL45583.1"/>
    <property type="molecule type" value="Genomic_DNA"/>
</dbReference>
<feature type="region of interest" description="Disordered" evidence="1">
    <location>
        <begin position="1"/>
        <end position="37"/>
    </location>
</feature>
<evidence type="ECO:0000256" key="1">
    <source>
        <dbReference type="SAM" id="MobiDB-lite"/>
    </source>
</evidence>
<organism evidence="2">
    <name type="scientific">marine sediment metagenome</name>
    <dbReference type="NCBI Taxonomy" id="412755"/>
    <lineage>
        <taxon>unclassified sequences</taxon>
        <taxon>metagenomes</taxon>
        <taxon>ecological metagenomes</taxon>
    </lineage>
</organism>
<name>A0A0F9C873_9ZZZZ</name>
<reference evidence="2" key="1">
    <citation type="journal article" date="2015" name="Nature">
        <title>Complex archaea that bridge the gap between prokaryotes and eukaryotes.</title>
        <authorList>
            <person name="Spang A."/>
            <person name="Saw J.H."/>
            <person name="Jorgensen S.L."/>
            <person name="Zaremba-Niedzwiedzka K."/>
            <person name="Martijn J."/>
            <person name="Lind A.E."/>
            <person name="van Eijk R."/>
            <person name="Schleper C."/>
            <person name="Guy L."/>
            <person name="Ettema T.J."/>
        </authorList>
    </citation>
    <scope>NUCLEOTIDE SEQUENCE</scope>
</reference>
<gene>
    <name evidence="2" type="ORF">LCGC14_2354180</name>
</gene>
<dbReference type="AlphaFoldDB" id="A0A0F9C873"/>
<evidence type="ECO:0000313" key="2">
    <source>
        <dbReference type="EMBL" id="KKL45583.1"/>
    </source>
</evidence>
<accession>A0A0F9C873</accession>